<organism evidence="2 3">
    <name type="scientific">Parathielavia hyrcaniae</name>
    <dbReference type="NCBI Taxonomy" id="113614"/>
    <lineage>
        <taxon>Eukaryota</taxon>
        <taxon>Fungi</taxon>
        <taxon>Dikarya</taxon>
        <taxon>Ascomycota</taxon>
        <taxon>Pezizomycotina</taxon>
        <taxon>Sordariomycetes</taxon>
        <taxon>Sordariomycetidae</taxon>
        <taxon>Sordariales</taxon>
        <taxon>Chaetomiaceae</taxon>
        <taxon>Parathielavia</taxon>
    </lineage>
</organism>
<evidence type="ECO:0000256" key="1">
    <source>
        <dbReference type="SAM" id="MobiDB-lite"/>
    </source>
</evidence>
<reference evidence="2" key="2">
    <citation type="submission" date="2023-05" db="EMBL/GenBank/DDBJ databases">
        <authorList>
            <consortium name="Lawrence Berkeley National Laboratory"/>
            <person name="Steindorff A."/>
            <person name="Hensen N."/>
            <person name="Bonometti L."/>
            <person name="Westerberg I."/>
            <person name="Brannstrom I.O."/>
            <person name="Guillou S."/>
            <person name="Cros-Aarteil S."/>
            <person name="Calhoun S."/>
            <person name="Haridas S."/>
            <person name="Kuo A."/>
            <person name="Mondo S."/>
            <person name="Pangilinan J."/>
            <person name="Riley R."/>
            <person name="Labutti K."/>
            <person name="Andreopoulos B."/>
            <person name="Lipzen A."/>
            <person name="Chen C."/>
            <person name="Yanf M."/>
            <person name="Daum C."/>
            <person name="Ng V."/>
            <person name="Clum A."/>
            <person name="Ohm R."/>
            <person name="Martin F."/>
            <person name="Silar P."/>
            <person name="Natvig D."/>
            <person name="Lalanne C."/>
            <person name="Gautier V."/>
            <person name="Ament-Velasquez S.L."/>
            <person name="Kruys A."/>
            <person name="Hutchinson M.I."/>
            <person name="Powell A.J."/>
            <person name="Barry K."/>
            <person name="Miller A.N."/>
            <person name="Grigoriev I.V."/>
            <person name="Debuchy R."/>
            <person name="Gladieux P."/>
            <person name="Thoren M.H."/>
            <person name="Johannesson H."/>
        </authorList>
    </citation>
    <scope>NUCLEOTIDE SEQUENCE</scope>
    <source>
        <strain evidence="2">CBS 757.83</strain>
    </source>
</reference>
<gene>
    <name evidence="2" type="ORF">N658DRAFT_501065</name>
</gene>
<feature type="region of interest" description="Disordered" evidence="1">
    <location>
        <begin position="70"/>
        <end position="112"/>
    </location>
</feature>
<name>A0AAN6PTQ9_9PEZI</name>
<reference evidence="2" key="1">
    <citation type="journal article" date="2023" name="Mol. Phylogenet. Evol.">
        <title>Genome-scale phylogeny and comparative genomics of the fungal order Sordariales.</title>
        <authorList>
            <person name="Hensen N."/>
            <person name="Bonometti L."/>
            <person name="Westerberg I."/>
            <person name="Brannstrom I.O."/>
            <person name="Guillou S."/>
            <person name="Cros-Aarteil S."/>
            <person name="Calhoun S."/>
            <person name="Haridas S."/>
            <person name="Kuo A."/>
            <person name="Mondo S."/>
            <person name="Pangilinan J."/>
            <person name="Riley R."/>
            <person name="LaButti K."/>
            <person name="Andreopoulos B."/>
            <person name="Lipzen A."/>
            <person name="Chen C."/>
            <person name="Yan M."/>
            <person name="Daum C."/>
            <person name="Ng V."/>
            <person name="Clum A."/>
            <person name="Steindorff A."/>
            <person name="Ohm R.A."/>
            <person name="Martin F."/>
            <person name="Silar P."/>
            <person name="Natvig D.O."/>
            <person name="Lalanne C."/>
            <person name="Gautier V."/>
            <person name="Ament-Velasquez S.L."/>
            <person name="Kruys A."/>
            <person name="Hutchinson M.I."/>
            <person name="Powell A.J."/>
            <person name="Barry K."/>
            <person name="Miller A.N."/>
            <person name="Grigoriev I.V."/>
            <person name="Debuchy R."/>
            <person name="Gladieux P."/>
            <person name="Hiltunen Thoren M."/>
            <person name="Johannesson H."/>
        </authorList>
    </citation>
    <scope>NUCLEOTIDE SEQUENCE</scope>
    <source>
        <strain evidence="2">CBS 757.83</strain>
    </source>
</reference>
<feature type="region of interest" description="Disordered" evidence="1">
    <location>
        <begin position="1"/>
        <end position="31"/>
    </location>
</feature>
<proteinExistence type="predicted"/>
<dbReference type="EMBL" id="MU863692">
    <property type="protein sequence ID" value="KAK4096891.1"/>
    <property type="molecule type" value="Genomic_DNA"/>
</dbReference>
<protein>
    <submittedName>
        <fullName evidence="2">Uncharacterized protein</fullName>
    </submittedName>
</protein>
<keyword evidence="3" id="KW-1185">Reference proteome</keyword>
<evidence type="ECO:0000313" key="2">
    <source>
        <dbReference type="EMBL" id="KAK4096891.1"/>
    </source>
</evidence>
<sequence>MQRHPERLHLAAWAGPERGYRPQTPYPGFEEPKRRSRYYEMHTAESWARHRYVDATRYRHSEDFQRRIDEQNAKFAERPPRAQGRYFEPERSAPKRVRFSLPPLRRDQGRAG</sequence>
<evidence type="ECO:0000313" key="3">
    <source>
        <dbReference type="Proteomes" id="UP001305647"/>
    </source>
</evidence>
<dbReference type="Proteomes" id="UP001305647">
    <property type="component" value="Unassembled WGS sequence"/>
</dbReference>
<feature type="compositionally biased region" description="Basic and acidic residues" evidence="1">
    <location>
        <begin position="70"/>
        <end position="80"/>
    </location>
</feature>
<accession>A0AAN6PTQ9</accession>
<comment type="caution">
    <text evidence="2">The sequence shown here is derived from an EMBL/GenBank/DDBJ whole genome shotgun (WGS) entry which is preliminary data.</text>
</comment>
<dbReference type="AlphaFoldDB" id="A0AAN6PTQ9"/>